<evidence type="ECO:0000256" key="5">
    <source>
        <dbReference type="ARBA" id="ARBA00023136"/>
    </source>
</evidence>
<sequence>MASLALDPAEAPQGTTMISQKETITVTVDSASDRGVQVHEESTVTSMKETVIDPESTIPVHTLEKKEVTNVTEVTPVKPKKEKKAKENKQKAPTKPEVPFYEALGKQLFKESRESTFEDHHAQEHAAAAVEANPTAAKSKPTMDLLSPPRPVHRRTGSSNSEGYASDNSISTGSMSDIEAKDPSVNVGLKDSLYNLEDYKRLEAMNELIAQYSTVSHMSVRDPSYSFWINKTRTAAIHFKLLNKVAVLAGDPLCTPSAMPSVLEEFGRYCKKARWKISIIGASEHMLEIAKRSGWPVMRFGTEKVLNPTTNEVLLGKSGKRTVAQCRQLLDATKGGLSLHVYVPANGRDIGLETELTRIYDEWRGDRNTTRDNQAFITVFDMFSMPSIMTFIYTTTKEGAINGFAALRKMGTDSTGAGRYHIDPFIQSVNAPRGTSDLLIFASLAYLNADGATYLGLGHEPVSEPDAMWNMHSLVTSATRRVYRHIFGRLPVGGKETFNSRWKPDTEQEAGLYLIFIGRKTPSPKHLLAMTHFANISLRNVLRADWKDFKQELRMPVPVQNPDLMLYAGAAAPVRAPKEFAVPAERPKIEHSVSAPAKT</sequence>
<dbReference type="GO" id="GO:0016755">
    <property type="term" value="F:aminoacyltransferase activity"/>
    <property type="evidence" value="ECO:0007669"/>
    <property type="project" value="TreeGrafter"/>
</dbReference>
<dbReference type="InterPro" id="IPR024320">
    <property type="entry name" value="LPG_synthase_C"/>
</dbReference>
<feature type="region of interest" description="Disordered" evidence="6">
    <location>
        <begin position="74"/>
        <end position="95"/>
    </location>
</feature>
<evidence type="ECO:0000256" key="2">
    <source>
        <dbReference type="ARBA" id="ARBA00022475"/>
    </source>
</evidence>
<evidence type="ECO:0000256" key="4">
    <source>
        <dbReference type="ARBA" id="ARBA00022989"/>
    </source>
</evidence>
<gene>
    <name evidence="8" type="ORF">EDD36DRAFT_137870</name>
</gene>
<dbReference type="AlphaFoldDB" id="A0AAN6E1L2"/>
<dbReference type="GO" id="GO:0055091">
    <property type="term" value="P:phospholipid homeostasis"/>
    <property type="evidence" value="ECO:0007669"/>
    <property type="project" value="TreeGrafter"/>
</dbReference>
<feature type="compositionally biased region" description="Basic and acidic residues" evidence="6">
    <location>
        <begin position="112"/>
        <end position="124"/>
    </location>
</feature>
<dbReference type="PANTHER" id="PTHR34697:SF2">
    <property type="entry name" value="PHOSPHATIDYLGLYCEROL LYSYLTRANSFERASE"/>
    <property type="match status" value="1"/>
</dbReference>
<feature type="region of interest" description="Disordered" evidence="6">
    <location>
        <begin position="112"/>
        <end position="182"/>
    </location>
</feature>
<evidence type="ECO:0000256" key="3">
    <source>
        <dbReference type="ARBA" id="ARBA00022692"/>
    </source>
</evidence>
<evidence type="ECO:0000256" key="6">
    <source>
        <dbReference type="SAM" id="MobiDB-lite"/>
    </source>
</evidence>
<proteinExistence type="predicted"/>
<dbReference type="Pfam" id="PF09924">
    <property type="entry name" value="LPG_synthase_C"/>
    <property type="match status" value="1"/>
</dbReference>
<keyword evidence="4" id="KW-1133">Transmembrane helix</keyword>
<keyword evidence="5" id="KW-0472">Membrane</keyword>
<name>A0AAN6E1L2_9EURO</name>
<keyword evidence="9" id="KW-1185">Reference proteome</keyword>
<keyword evidence="3" id="KW-0812">Transmembrane</keyword>
<evidence type="ECO:0000256" key="1">
    <source>
        <dbReference type="ARBA" id="ARBA00004651"/>
    </source>
</evidence>
<evidence type="ECO:0000313" key="9">
    <source>
        <dbReference type="Proteomes" id="UP001203852"/>
    </source>
</evidence>
<protein>
    <recommendedName>
        <fullName evidence="7">Phosphatidylglycerol lysyltransferase C-terminal domain-containing protein</fullName>
    </recommendedName>
</protein>
<dbReference type="GO" id="GO:0005886">
    <property type="term" value="C:plasma membrane"/>
    <property type="evidence" value="ECO:0007669"/>
    <property type="project" value="UniProtKB-SubCell"/>
</dbReference>
<reference evidence="8" key="1">
    <citation type="journal article" date="2022" name="bioRxiv">
        <title>Deciphering the potential niche of two novel black yeast fungi from a biological soil crust based on their genomes, phenotypes, and melanin regulation.</title>
        <authorList>
            <consortium name="DOE Joint Genome Institute"/>
            <person name="Carr E.C."/>
            <person name="Barton Q."/>
            <person name="Grambo S."/>
            <person name="Sullivan M."/>
            <person name="Renfro C.M."/>
            <person name="Kuo A."/>
            <person name="Pangilinan J."/>
            <person name="Lipzen A."/>
            <person name="Keymanesh K."/>
            <person name="Savage E."/>
            <person name="Barry K."/>
            <person name="Grigoriev I.V."/>
            <person name="Riekhof W.R."/>
            <person name="Harris S.S."/>
        </authorList>
    </citation>
    <scope>NUCLEOTIDE SEQUENCE</scope>
    <source>
        <strain evidence="8">JF 03-4F</strain>
    </source>
</reference>
<feature type="domain" description="Phosphatidylglycerol lysyltransferase C-terminal" evidence="7">
    <location>
        <begin position="213"/>
        <end position="507"/>
    </location>
</feature>
<comment type="subcellular location">
    <subcellularLocation>
        <location evidence="1">Cell membrane</location>
        <topology evidence="1">Multi-pass membrane protein</topology>
    </subcellularLocation>
</comment>
<dbReference type="Proteomes" id="UP001203852">
    <property type="component" value="Unassembled WGS sequence"/>
</dbReference>
<comment type="caution">
    <text evidence="8">The sequence shown here is derived from an EMBL/GenBank/DDBJ whole genome shotgun (WGS) entry which is preliminary data.</text>
</comment>
<dbReference type="PANTHER" id="PTHR34697">
    <property type="entry name" value="PHOSPHATIDYLGLYCEROL LYSYLTRANSFERASE"/>
    <property type="match status" value="1"/>
</dbReference>
<feature type="compositionally biased region" description="Polar residues" evidence="6">
    <location>
        <begin position="157"/>
        <end position="175"/>
    </location>
</feature>
<accession>A0AAN6E1L2</accession>
<evidence type="ECO:0000259" key="7">
    <source>
        <dbReference type="Pfam" id="PF09924"/>
    </source>
</evidence>
<keyword evidence="2" id="KW-1003">Cell membrane</keyword>
<feature type="compositionally biased region" description="Low complexity" evidence="6">
    <location>
        <begin position="125"/>
        <end position="137"/>
    </location>
</feature>
<dbReference type="EMBL" id="MU404351">
    <property type="protein sequence ID" value="KAI1616526.1"/>
    <property type="molecule type" value="Genomic_DNA"/>
</dbReference>
<organism evidence="8 9">
    <name type="scientific">Exophiala viscosa</name>
    <dbReference type="NCBI Taxonomy" id="2486360"/>
    <lineage>
        <taxon>Eukaryota</taxon>
        <taxon>Fungi</taxon>
        <taxon>Dikarya</taxon>
        <taxon>Ascomycota</taxon>
        <taxon>Pezizomycotina</taxon>
        <taxon>Eurotiomycetes</taxon>
        <taxon>Chaetothyriomycetidae</taxon>
        <taxon>Chaetothyriales</taxon>
        <taxon>Herpotrichiellaceae</taxon>
        <taxon>Exophiala</taxon>
    </lineage>
</organism>
<dbReference type="InterPro" id="IPR051211">
    <property type="entry name" value="PG_lysyltransferase"/>
</dbReference>
<evidence type="ECO:0000313" key="8">
    <source>
        <dbReference type="EMBL" id="KAI1616526.1"/>
    </source>
</evidence>